<proteinExistence type="predicted"/>
<dbReference type="EMBL" id="JAYMRU010000023">
    <property type="protein sequence ID" value="MEM5403730.1"/>
    <property type="molecule type" value="Genomic_DNA"/>
</dbReference>
<evidence type="ECO:0000313" key="1">
    <source>
        <dbReference type="EMBL" id="MEM5403730.1"/>
    </source>
</evidence>
<organism evidence="1 2">
    <name type="scientific">Paraburkholderia unamae</name>
    <dbReference type="NCBI Taxonomy" id="219649"/>
    <lineage>
        <taxon>Bacteria</taxon>
        <taxon>Pseudomonadati</taxon>
        <taxon>Pseudomonadota</taxon>
        <taxon>Betaproteobacteria</taxon>
        <taxon>Burkholderiales</taxon>
        <taxon>Burkholderiaceae</taxon>
        <taxon>Paraburkholderia</taxon>
    </lineage>
</organism>
<accession>A0ACC6RQA6</accession>
<protein>
    <submittedName>
        <fullName evidence="1">Uncharacterized protein</fullName>
    </submittedName>
</protein>
<comment type="caution">
    <text evidence="1">The sequence shown here is derived from an EMBL/GenBank/DDBJ whole genome shotgun (WGS) entry which is preliminary data.</text>
</comment>
<keyword evidence="2" id="KW-1185">Reference proteome</keyword>
<dbReference type="Proteomes" id="UP001392318">
    <property type="component" value="Unassembled WGS sequence"/>
</dbReference>
<reference evidence="1" key="1">
    <citation type="submission" date="2024-01" db="EMBL/GenBank/DDBJ databases">
        <title>The diversity of rhizobia nodulating Mimosa spp. in eleven states of Brazil covering several biomes is determined by host plant, location, and edaphic factors.</title>
        <authorList>
            <person name="Rouws L."/>
            <person name="Barauna A."/>
            <person name="Beukes C."/>
            <person name="De Faria S.M."/>
            <person name="Gross E."/>
            <person name="Dos Reis Junior F.B."/>
            <person name="Simon M."/>
            <person name="Maluk M."/>
            <person name="Odee D.W."/>
            <person name="Kenicer G."/>
            <person name="Young J.P.W."/>
            <person name="Reis V.M."/>
            <person name="Zilli J."/>
            <person name="James E.K."/>
        </authorList>
    </citation>
    <scope>NUCLEOTIDE SEQUENCE</scope>
    <source>
        <strain evidence="1">JPY452</strain>
    </source>
</reference>
<evidence type="ECO:0000313" key="2">
    <source>
        <dbReference type="Proteomes" id="UP001392318"/>
    </source>
</evidence>
<gene>
    <name evidence="1" type="ORF">VSR83_27465</name>
</gene>
<sequence length="72" mass="8400">MPMLYAFTTSFHLPPPDPLDDPQRPPLPPQPDDRPPPPLPEGDPPPHVPPERVEHAARFLEKRYDNHERRRQ</sequence>
<name>A0ACC6RQA6_9BURK</name>